<organism evidence="4 5">
    <name type="scientific">Crinalium epipsammum PCC 9333</name>
    <dbReference type="NCBI Taxonomy" id="1173022"/>
    <lineage>
        <taxon>Bacteria</taxon>
        <taxon>Bacillati</taxon>
        <taxon>Cyanobacteriota</taxon>
        <taxon>Cyanophyceae</taxon>
        <taxon>Gomontiellales</taxon>
        <taxon>Gomontiellaceae</taxon>
        <taxon>Crinalium</taxon>
    </lineage>
</organism>
<feature type="region of interest" description="Disordered" evidence="1">
    <location>
        <begin position="323"/>
        <end position="344"/>
    </location>
</feature>
<dbReference type="PATRIC" id="fig|1173022.3.peg.3262"/>
<dbReference type="InterPro" id="IPR050248">
    <property type="entry name" value="Polysacc_deacetylase_ArnD"/>
</dbReference>
<proteinExistence type="predicted"/>
<dbReference type="GO" id="GO:0005975">
    <property type="term" value="P:carbohydrate metabolic process"/>
    <property type="evidence" value="ECO:0007669"/>
    <property type="project" value="InterPro"/>
</dbReference>
<dbReference type="HOGENOM" id="CLU_021264_2_3_3"/>
<dbReference type="KEGG" id="cep:Cri9333_3014"/>
<dbReference type="EMBL" id="CP003620">
    <property type="protein sequence ID" value="AFZ13853.1"/>
    <property type="molecule type" value="Genomic_DNA"/>
</dbReference>
<feature type="compositionally biased region" description="Polar residues" evidence="1">
    <location>
        <begin position="63"/>
        <end position="76"/>
    </location>
</feature>
<dbReference type="Pfam" id="PF01522">
    <property type="entry name" value="Polysacc_deac_1"/>
    <property type="match status" value="1"/>
</dbReference>
<evidence type="ECO:0000256" key="2">
    <source>
        <dbReference type="SAM" id="Phobius"/>
    </source>
</evidence>
<dbReference type="CDD" id="cd10917">
    <property type="entry name" value="CE4_NodB_like_6s_7s"/>
    <property type="match status" value="1"/>
</dbReference>
<evidence type="ECO:0000259" key="3">
    <source>
        <dbReference type="PROSITE" id="PS51677"/>
    </source>
</evidence>
<feature type="transmembrane region" description="Helical" evidence="2">
    <location>
        <begin position="12"/>
        <end position="33"/>
    </location>
</feature>
<dbReference type="SUPFAM" id="SSF88713">
    <property type="entry name" value="Glycoside hydrolase/deacetylase"/>
    <property type="match status" value="1"/>
</dbReference>
<feature type="domain" description="NodB homology" evidence="3">
    <location>
        <begin position="129"/>
        <end position="308"/>
    </location>
</feature>
<dbReference type="PANTHER" id="PTHR10587">
    <property type="entry name" value="GLYCOSYL TRANSFERASE-RELATED"/>
    <property type="match status" value="1"/>
</dbReference>
<accession>K9W0E1</accession>
<dbReference type="Proteomes" id="UP000010472">
    <property type="component" value="Chromosome"/>
</dbReference>
<reference evidence="4 5" key="1">
    <citation type="submission" date="2012-06" db="EMBL/GenBank/DDBJ databases">
        <title>Finished chromosome of genome of Crinalium epipsammum PCC 9333.</title>
        <authorList>
            <consortium name="US DOE Joint Genome Institute"/>
            <person name="Gugger M."/>
            <person name="Coursin T."/>
            <person name="Rippka R."/>
            <person name="Tandeau De Marsac N."/>
            <person name="Huntemann M."/>
            <person name="Wei C.-L."/>
            <person name="Han J."/>
            <person name="Detter J.C."/>
            <person name="Han C."/>
            <person name="Tapia R."/>
            <person name="Davenport K."/>
            <person name="Daligault H."/>
            <person name="Erkkila T."/>
            <person name="Gu W."/>
            <person name="Munk A.C.C."/>
            <person name="Teshima H."/>
            <person name="Xu Y."/>
            <person name="Chain P."/>
            <person name="Chen A."/>
            <person name="Krypides N."/>
            <person name="Mavromatis K."/>
            <person name="Markowitz V."/>
            <person name="Szeto E."/>
            <person name="Ivanova N."/>
            <person name="Mikhailova N."/>
            <person name="Ovchinnikova G."/>
            <person name="Pagani I."/>
            <person name="Pati A."/>
            <person name="Goodwin L."/>
            <person name="Peters L."/>
            <person name="Pitluck S."/>
            <person name="Woyke T."/>
            <person name="Kerfeld C."/>
        </authorList>
    </citation>
    <scope>NUCLEOTIDE SEQUENCE [LARGE SCALE GENOMIC DNA]</scope>
    <source>
        <strain evidence="4 5">PCC 9333</strain>
    </source>
</reference>
<dbReference type="OrthoDB" id="9806342at2"/>
<name>K9W0E1_9CYAN</name>
<dbReference type="GO" id="GO:0016810">
    <property type="term" value="F:hydrolase activity, acting on carbon-nitrogen (but not peptide) bonds"/>
    <property type="evidence" value="ECO:0007669"/>
    <property type="project" value="InterPro"/>
</dbReference>
<evidence type="ECO:0000313" key="4">
    <source>
        <dbReference type="EMBL" id="AFZ13853.1"/>
    </source>
</evidence>
<dbReference type="eggNOG" id="COG0726">
    <property type="taxonomic scope" value="Bacteria"/>
</dbReference>
<feature type="region of interest" description="Disordered" evidence="1">
    <location>
        <begin position="61"/>
        <end position="83"/>
    </location>
</feature>
<keyword evidence="2" id="KW-1133">Transmembrane helix</keyword>
<evidence type="ECO:0000313" key="5">
    <source>
        <dbReference type="Proteomes" id="UP000010472"/>
    </source>
</evidence>
<dbReference type="STRING" id="1173022.Cri9333_3014"/>
<dbReference type="AlphaFoldDB" id="K9W0E1"/>
<dbReference type="InterPro" id="IPR011330">
    <property type="entry name" value="Glyco_hydro/deAcase_b/a-brl"/>
</dbReference>
<keyword evidence="2" id="KW-0812">Transmembrane</keyword>
<dbReference type="Gene3D" id="3.20.20.370">
    <property type="entry name" value="Glycoside hydrolase/deacetylase"/>
    <property type="match status" value="1"/>
</dbReference>
<dbReference type="RefSeq" id="WP_015203961.1">
    <property type="nucleotide sequence ID" value="NC_019753.1"/>
</dbReference>
<protein>
    <submittedName>
        <fullName evidence="4">Polysaccharide deacetylase</fullName>
    </submittedName>
</protein>
<evidence type="ECO:0000256" key="1">
    <source>
        <dbReference type="SAM" id="MobiDB-lite"/>
    </source>
</evidence>
<dbReference type="InterPro" id="IPR002509">
    <property type="entry name" value="NODB_dom"/>
</dbReference>
<dbReference type="PROSITE" id="PS51677">
    <property type="entry name" value="NODB"/>
    <property type="match status" value="1"/>
</dbReference>
<gene>
    <name evidence="4" type="ORF">Cri9333_3014</name>
</gene>
<keyword evidence="5" id="KW-1185">Reference proteome</keyword>
<sequence length="344" mass="38559">MFFKVGKRFSDWGLALAVTSVGVLGLLILYWQLSNDRAVTTQDQLNISQQKNRKYNLPDKDIISQSSDRSNKQQPSAIVKQSIKPTDQSLSKVIGQWEQTAKTEIFNVLIPAKFQGQVLKQVKLGSKEKAIALTFDDGPWPRSTLKILEILKKDNIKATFFMVGIPLKEYPQIAQQVVLDGHAVANHTWSHRYRRMSPADAAREIEDTEALIYKVTGLKPAIFRPPGGVMNNGVVDYAKKHKYFVAMWSSDSNDYSRPSVPRLVRNVMKDAKPGGMVLMHDGGGDRAHTIKALPIIISQLKKRGYKFVTVPELLDLQEQEQQVLAKKSTDTPTPNSSTSLNTNK</sequence>
<keyword evidence="2" id="KW-0472">Membrane</keyword>